<dbReference type="VEuPathDB" id="FungiDB:BD410DRAFT_846931"/>
<accession>A0A4Y7PEM9</accession>
<dbReference type="EMBL" id="ML170608">
    <property type="protein sequence ID" value="TDL13458.1"/>
    <property type="molecule type" value="Genomic_DNA"/>
</dbReference>
<name>A0A4Y7PEM9_9AGAM</name>
<reference evidence="1 2" key="1">
    <citation type="submission" date="2018-06" db="EMBL/GenBank/DDBJ databases">
        <title>A transcriptomic atlas of mushroom development highlights an independent origin of complex multicellularity.</title>
        <authorList>
            <consortium name="DOE Joint Genome Institute"/>
            <person name="Krizsan K."/>
            <person name="Almasi E."/>
            <person name="Merenyi Z."/>
            <person name="Sahu N."/>
            <person name="Viragh M."/>
            <person name="Koszo T."/>
            <person name="Mondo S."/>
            <person name="Kiss B."/>
            <person name="Balint B."/>
            <person name="Kues U."/>
            <person name="Barry K."/>
            <person name="Hegedus J.C."/>
            <person name="Henrissat B."/>
            <person name="Johnson J."/>
            <person name="Lipzen A."/>
            <person name="Ohm R."/>
            <person name="Nagy I."/>
            <person name="Pangilinan J."/>
            <person name="Yan J."/>
            <person name="Xiong Y."/>
            <person name="Grigoriev I.V."/>
            <person name="Hibbett D.S."/>
            <person name="Nagy L.G."/>
        </authorList>
    </citation>
    <scope>NUCLEOTIDE SEQUENCE [LARGE SCALE GENOMIC DNA]</scope>
    <source>
        <strain evidence="1 2">SZMC22713</strain>
    </source>
</reference>
<sequence>MSFDPSDVYAFAVGFREDNLYKNDPEFRKLCVDVASLSCLVLMGKPNVIPDDINYVIIPGGVHDSFAKGGIKRGDHLTVQCYSNLSMTWVIHIPCDKETKIFIVDEAEYLKQ</sequence>
<organism evidence="1 2">
    <name type="scientific">Rickenella mellea</name>
    <dbReference type="NCBI Taxonomy" id="50990"/>
    <lineage>
        <taxon>Eukaryota</taxon>
        <taxon>Fungi</taxon>
        <taxon>Dikarya</taxon>
        <taxon>Basidiomycota</taxon>
        <taxon>Agaricomycotina</taxon>
        <taxon>Agaricomycetes</taxon>
        <taxon>Hymenochaetales</taxon>
        <taxon>Rickenellaceae</taxon>
        <taxon>Rickenella</taxon>
    </lineage>
</organism>
<evidence type="ECO:0000313" key="1">
    <source>
        <dbReference type="EMBL" id="TDL13458.1"/>
    </source>
</evidence>
<protein>
    <submittedName>
        <fullName evidence="1">Uncharacterized protein</fullName>
    </submittedName>
</protein>
<keyword evidence="2" id="KW-1185">Reference proteome</keyword>
<evidence type="ECO:0000313" key="2">
    <source>
        <dbReference type="Proteomes" id="UP000294933"/>
    </source>
</evidence>
<gene>
    <name evidence="1" type="ORF">BD410DRAFT_846931</name>
</gene>
<dbReference type="Proteomes" id="UP000294933">
    <property type="component" value="Unassembled WGS sequence"/>
</dbReference>
<dbReference type="AlphaFoldDB" id="A0A4Y7PEM9"/>
<proteinExistence type="predicted"/>